<dbReference type="EMBL" id="FVQL01000001">
    <property type="protein sequence ID" value="SKY34036.1"/>
    <property type="molecule type" value="Genomic_DNA"/>
</dbReference>
<dbReference type="Proteomes" id="UP000190366">
    <property type="component" value="Unassembled WGS sequence"/>
</dbReference>
<dbReference type="AlphaFoldDB" id="A0AB38D9T5"/>
<evidence type="ECO:0008006" key="3">
    <source>
        <dbReference type="Google" id="ProtNLM"/>
    </source>
</evidence>
<reference evidence="1 2" key="1">
    <citation type="submission" date="2016-11" db="EMBL/GenBank/DDBJ databases">
        <authorList>
            <consortium name="Pathogen Informatics"/>
        </authorList>
    </citation>
    <scope>NUCLEOTIDE SEQUENCE [LARGE SCALE GENOMIC DNA]</scope>
    <source>
        <strain evidence="1 2">1168</strain>
    </source>
</reference>
<evidence type="ECO:0000313" key="1">
    <source>
        <dbReference type="EMBL" id="SKY34036.1"/>
    </source>
</evidence>
<evidence type="ECO:0000313" key="2">
    <source>
        <dbReference type="Proteomes" id="UP000190366"/>
    </source>
</evidence>
<name>A0AB38D9T5_9MYCO</name>
<dbReference type="SUPFAM" id="SSF46955">
    <property type="entry name" value="Putative DNA-binding domain"/>
    <property type="match status" value="1"/>
</dbReference>
<sequence length="67" mass="7648">MTGVHFDKIAYNRKEAADALGISVHKLDELKRRGELCPRYCGGTPLYDPEDLRSFYKSLPSEPPTRH</sequence>
<protein>
    <recommendedName>
        <fullName evidence="3">Helix-turn-helix domain-containing protein</fullName>
    </recommendedName>
</protein>
<dbReference type="InterPro" id="IPR009061">
    <property type="entry name" value="DNA-bd_dom_put_sf"/>
</dbReference>
<accession>A0AB38D9T5</accession>
<organism evidence="1 2">
    <name type="scientific">Mycobacteroides abscessus subsp. massiliense</name>
    <dbReference type="NCBI Taxonomy" id="1962118"/>
    <lineage>
        <taxon>Bacteria</taxon>
        <taxon>Bacillati</taxon>
        <taxon>Actinomycetota</taxon>
        <taxon>Actinomycetes</taxon>
        <taxon>Mycobacteriales</taxon>
        <taxon>Mycobacteriaceae</taxon>
        <taxon>Mycobacteroides</taxon>
        <taxon>Mycobacteroides abscessus</taxon>
    </lineage>
</organism>
<comment type="caution">
    <text evidence="1">The sequence shown here is derived from an EMBL/GenBank/DDBJ whole genome shotgun (WGS) entry which is preliminary data.</text>
</comment>
<gene>
    <name evidence="1" type="ORF">SAMEA2275630_00762</name>
</gene>
<proteinExistence type="predicted"/>